<dbReference type="EMBL" id="VOXD01000031">
    <property type="protein sequence ID" value="TXF87812.1"/>
    <property type="molecule type" value="Genomic_DNA"/>
</dbReference>
<sequence length="602" mass="68272">MQNFKDLHVKADYDIAIVGAGIAGLYTAYRLIENDDSLKIAIFERLNRTGGRLDSDIIRLTNNGELATGKQKQDVNTIKEEQGGMRFNDSMKELMNLIRELNLENQIVPFPMKSEVELNPGADPVNTNRFFFRGRGFSVADAAAGNNTIWGELYDIEQVEKNLDPNQIIANAFNRILKANDWTMGEELSADQWTEVREKVEWKGKTLNRWHIWGLLRDMGYSEECIRMLADTTGFPDTFKAFTNAGGAFQLLADFPKNPVYNTFIDGFSTLPDAIVDKISDRVSIFLSTNLNSLHEEEHGFELRLSEAEFGQNATPFSKETKSVCAKQIVIATAVKGIQDIFYKSPALFRHAEAPKLWEAINEVEGAELMKINLYFKEAWWLNGMTGRPEIQFGGNFTTLPLNAIYPFYAIESLETEQGKVSLKKSHYDRPAALTLYTDFSKSQFWEGLQNITPSFSSDLQTHFSDAKVQKIFPATQAVVDEMMKQLGLLFGATNLPEPIMTSYRAWNGKDDFEYAYHQWKLNAEDSKTRAYLSKPYKDRNLYFCNEAISDMQAWVNGSLRSADLALAHFRIEPLPDEEVVAPTLKSIPTEQRRQGFGGVWG</sequence>
<evidence type="ECO:0000259" key="7">
    <source>
        <dbReference type="Pfam" id="PF01593"/>
    </source>
</evidence>
<feature type="domain" description="Amine oxidase" evidence="7">
    <location>
        <begin position="22"/>
        <end position="564"/>
    </location>
</feature>
<dbReference type="Pfam" id="PF01593">
    <property type="entry name" value="Amino_oxidase"/>
    <property type="match status" value="1"/>
</dbReference>
<dbReference type="Proteomes" id="UP000321907">
    <property type="component" value="Unassembled WGS sequence"/>
</dbReference>
<comment type="similarity">
    <text evidence="2">Belongs to the tryptophan 2-monooxygenase family.</text>
</comment>
<keyword evidence="5" id="KW-0073">Auxin biosynthesis</keyword>
<dbReference type="InterPro" id="IPR002937">
    <property type="entry name" value="Amino_oxidase"/>
</dbReference>
<comment type="pathway">
    <text evidence="1">Plant hormone metabolism; auxin biosynthesis.</text>
</comment>
<protein>
    <recommendedName>
        <fullName evidence="4">Tryptophan 2-monooxygenase</fullName>
        <ecNumber evidence="3">1.13.12.3</ecNumber>
    </recommendedName>
</protein>
<dbReference type="PANTHER" id="PTHR10742:SF410">
    <property type="entry name" value="LYSINE-SPECIFIC HISTONE DEMETHYLASE 2"/>
    <property type="match status" value="1"/>
</dbReference>
<proteinExistence type="inferred from homology"/>
<accession>A0A5C7FCF4</accession>
<evidence type="ECO:0000313" key="9">
    <source>
        <dbReference type="Proteomes" id="UP000321907"/>
    </source>
</evidence>
<organism evidence="8 9">
    <name type="scientific">Neolewinella aurantiaca</name>
    <dbReference type="NCBI Taxonomy" id="2602767"/>
    <lineage>
        <taxon>Bacteria</taxon>
        <taxon>Pseudomonadati</taxon>
        <taxon>Bacteroidota</taxon>
        <taxon>Saprospiria</taxon>
        <taxon>Saprospirales</taxon>
        <taxon>Lewinellaceae</taxon>
        <taxon>Neolewinella</taxon>
    </lineage>
</organism>
<evidence type="ECO:0000256" key="3">
    <source>
        <dbReference type="ARBA" id="ARBA00012535"/>
    </source>
</evidence>
<dbReference type="EC" id="1.13.12.3" evidence="3"/>
<dbReference type="OrthoDB" id="3972913at2"/>
<dbReference type="Gene3D" id="3.50.50.60">
    <property type="entry name" value="FAD/NAD(P)-binding domain"/>
    <property type="match status" value="1"/>
</dbReference>
<name>A0A5C7FCF4_9BACT</name>
<reference evidence="8 9" key="1">
    <citation type="submission" date="2019-08" db="EMBL/GenBank/DDBJ databases">
        <title>Lewinella sp. strain SSH13 Genome sequencing and assembly.</title>
        <authorList>
            <person name="Kim I."/>
        </authorList>
    </citation>
    <scope>NUCLEOTIDE SEQUENCE [LARGE SCALE GENOMIC DNA]</scope>
    <source>
        <strain evidence="8 9">SSH13</strain>
    </source>
</reference>
<dbReference type="InterPro" id="IPR036188">
    <property type="entry name" value="FAD/NAD-bd_sf"/>
</dbReference>
<dbReference type="InterPro" id="IPR050281">
    <property type="entry name" value="Flavin_monoamine_oxidase"/>
</dbReference>
<evidence type="ECO:0000313" key="8">
    <source>
        <dbReference type="EMBL" id="TXF87812.1"/>
    </source>
</evidence>
<evidence type="ECO:0000256" key="4">
    <source>
        <dbReference type="ARBA" id="ARBA00017871"/>
    </source>
</evidence>
<gene>
    <name evidence="8" type="ORF">FUA23_17285</name>
</gene>
<dbReference type="SUPFAM" id="SSF51905">
    <property type="entry name" value="FAD/NAD(P)-binding domain"/>
    <property type="match status" value="1"/>
</dbReference>
<comment type="caution">
    <text evidence="8">The sequence shown here is derived from an EMBL/GenBank/DDBJ whole genome shotgun (WGS) entry which is preliminary data.</text>
</comment>
<dbReference type="RefSeq" id="WP_147932022.1">
    <property type="nucleotide sequence ID" value="NZ_VOXD01000031.1"/>
</dbReference>
<evidence type="ECO:0000256" key="5">
    <source>
        <dbReference type="ARBA" id="ARBA00023070"/>
    </source>
</evidence>
<dbReference type="GO" id="GO:0050361">
    <property type="term" value="F:tryptophan 2-monooxygenase activity"/>
    <property type="evidence" value="ECO:0007669"/>
    <property type="project" value="UniProtKB-EC"/>
</dbReference>
<dbReference type="AlphaFoldDB" id="A0A5C7FCF4"/>
<keyword evidence="9" id="KW-1185">Reference proteome</keyword>
<comment type="catalytic activity">
    <reaction evidence="6">
        <text>L-tryptophan + O2 = indole-3-acetamide + CO2 + H2O</text>
        <dbReference type="Rhea" id="RHEA:16165"/>
        <dbReference type="ChEBI" id="CHEBI:15377"/>
        <dbReference type="ChEBI" id="CHEBI:15379"/>
        <dbReference type="ChEBI" id="CHEBI:16031"/>
        <dbReference type="ChEBI" id="CHEBI:16526"/>
        <dbReference type="ChEBI" id="CHEBI:57912"/>
        <dbReference type="EC" id="1.13.12.3"/>
    </reaction>
</comment>
<evidence type="ECO:0000256" key="6">
    <source>
        <dbReference type="ARBA" id="ARBA00047321"/>
    </source>
</evidence>
<evidence type="ECO:0000256" key="1">
    <source>
        <dbReference type="ARBA" id="ARBA00004814"/>
    </source>
</evidence>
<dbReference type="PANTHER" id="PTHR10742">
    <property type="entry name" value="FLAVIN MONOAMINE OXIDASE"/>
    <property type="match status" value="1"/>
</dbReference>
<evidence type="ECO:0000256" key="2">
    <source>
        <dbReference type="ARBA" id="ARBA00005833"/>
    </source>
</evidence>
<dbReference type="GO" id="GO:0009851">
    <property type="term" value="P:auxin biosynthetic process"/>
    <property type="evidence" value="ECO:0007669"/>
    <property type="project" value="UniProtKB-KW"/>
</dbReference>